<dbReference type="CDD" id="cd01949">
    <property type="entry name" value="GGDEF"/>
    <property type="match status" value="1"/>
</dbReference>
<dbReference type="GO" id="GO:0052621">
    <property type="term" value="F:diguanylate cyclase activity"/>
    <property type="evidence" value="ECO:0007669"/>
    <property type="project" value="UniProtKB-EC"/>
</dbReference>
<evidence type="ECO:0000313" key="7">
    <source>
        <dbReference type="Proteomes" id="UP000192721"/>
    </source>
</evidence>
<feature type="modified residue" description="4-aspartylphosphate" evidence="3">
    <location>
        <position position="56"/>
    </location>
</feature>
<evidence type="ECO:0000259" key="4">
    <source>
        <dbReference type="PROSITE" id="PS50110"/>
    </source>
</evidence>
<feature type="domain" description="Response regulatory" evidence="4">
    <location>
        <begin position="6"/>
        <end position="119"/>
    </location>
</feature>
<dbReference type="Gene3D" id="3.40.50.2300">
    <property type="match status" value="2"/>
</dbReference>
<dbReference type="Gene3D" id="3.30.70.270">
    <property type="match status" value="1"/>
</dbReference>
<protein>
    <recommendedName>
        <fullName evidence="1">diguanylate cyclase</fullName>
        <ecNumber evidence="1">2.7.7.65</ecNumber>
    </recommendedName>
</protein>
<dbReference type="InterPro" id="IPR001789">
    <property type="entry name" value="Sig_transdc_resp-reg_receiver"/>
</dbReference>
<dbReference type="PANTHER" id="PTHR45138">
    <property type="entry name" value="REGULATORY COMPONENTS OF SENSORY TRANSDUCTION SYSTEM"/>
    <property type="match status" value="1"/>
</dbReference>
<dbReference type="SMART" id="SM00448">
    <property type="entry name" value="REC"/>
    <property type="match status" value="2"/>
</dbReference>
<feature type="domain" description="Response regulatory" evidence="4">
    <location>
        <begin position="127"/>
        <end position="244"/>
    </location>
</feature>
<feature type="domain" description="GGDEF" evidence="5">
    <location>
        <begin position="280"/>
        <end position="408"/>
    </location>
</feature>
<name>A0A1W0D7W5_9NEIS</name>
<dbReference type="GO" id="GO:1902201">
    <property type="term" value="P:negative regulation of bacterial-type flagellum-dependent cell motility"/>
    <property type="evidence" value="ECO:0007669"/>
    <property type="project" value="TreeGrafter"/>
</dbReference>
<dbReference type="AlphaFoldDB" id="A0A1W0D7W5"/>
<dbReference type="CDD" id="cd17544">
    <property type="entry name" value="REC_2_GGDEF"/>
    <property type="match status" value="1"/>
</dbReference>
<proteinExistence type="predicted"/>
<evidence type="ECO:0000256" key="1">
    <source>
        <dbReference type="ARBA" id="ARBA00012528"/>
    </source>
</evidence>
<comment type="caution">
    <text evidence="6">The sequence shown here is derived from an EMBL/GenBank/DDBJ whole genome shotgun (WGS) entry which is preliminary data.</text>
</comment>
<dbReference type="Proteomes" id="UP000192721">
    <property type="component" value="Unassembled WGS sequence"/>
</dbReference>
<dbReference type="InterPro" id="IPR011006">
    <property type="entry name" value="CheY-like_superfamily"/>
</dbReference>
<dbReference type="InterPro" id="IPR029787">
    <property type="entry name" value="Nucleotide_cyclase"/>
</dbReference>
<dbReference type="InterPro" id="IPR043128">
    <property type="entry name" value="Rev_trsase/Diguanyl_cyclase"/>
</dbReference>
<dbReference type="PROSITE" id="PS50887">
    <property type="entry name" value="GGDEF"/>
    <property type="match status" value="1"/>
</dbReference>
<dbReference type="PROSITE" id="PS50110">
    <property type="entry name" value="RESPONSE_REGULATORY"/>
    <property type="match status" value="2"/>
</dbReference>
<dbReference type="EC" id="2.7.7.65" evidence="1"/>
<dbReference type="Pfam" id="PF00072">
    <property type="entry name" value="Response_reg"/>
    <property type="match status" value="1"/>
</dbReference>
<reference evidence="6 7" key="1">
    <citation type="submission" date="2017-02" db="EMBL/GenBank/DDBJ databases">
        <title>Chromobacterium haemolyticum H5244.</title>
        <authorList>
            <person name="Gulvik C.A."/>
        </authorList>
    </citation>
    <scope>NUCLEOTIDE SEQUENCE [LARGE SCALE GENOMIC DNA]</scope>
    <source>
        <strain evidence="6 7">H5244</strain>
    </source>
</reference>
<dbReference type="InterPro" id="IPR050469">
    <property type="entry name" value="Diguanylate_Cyclase"/>
</dbReference>
<dbReference type="GO" id="GO:0043709">
    <property type="term" value="P:cell adhesion involved in single-species biofilm formation"/>
    <property type="evidence" value="ECO:0007669"/>
    <property type="project" value="TreeGrafter"/>
</dbReference>
<evidence type="ECO:0000313" key="6">
    <source>
        <dbReference type="EMBL" id="OQS43105.1"/>
    </source>
</evidence>
<dbReference type="GO" id="GO:0005886">
    <property type="term" value="C:plasma membrane"/>
    <property type="evidence" value="ECO:0007669"/>
    <property type="project" value="TreeGrafter"/>
</dbReference>
<feature type="modified residue" description="4-aspartylphosphate" evidence="3">
    <location>
        <position position="177"/>
    </location>
</feature>
<dbReference type="Pfam" id="PF00990">
    <property type="entry name" value="GGDEF"/>
    <property type="match status" value="1"/>
</dbReference>
<dbReference type="SMART" id="SM00267">
    <property type="entry name" value="GGDEF"/>
    <property type="match status" value="1"/>
</dbReference>
<evidence type="ECO:0000259" key="5">
    <source>
        <dbReference type="PROSITE" id="PS50887"/>
    </source>
</evidence>
<dbReference type="SUPFAM" id="SSF55073">
    <property type="entry name" value="Nucleotide cyclase"/>
    <property type="match status" value="1"/>
</dbReference>
<dbReference type="PANTHER" id="PTHR45138:SF9">
    <property type="entry name" value="DIGUANYLATE CYCLASE DGCM-RELATED"/>
    <property type="match status" value="1"/>
</dbReference>
<dbReference type="EMBL" id="MUKV01000003">
    <property type="protein sequence ID" value="OQS43105.1"/>
    <property type="molecule type" value="Genomic_DNA"/>
</dbReference>
<dbReference type="RefSeq" id="WP_043641668.1">
    <property type="nucleotide sequence ID" value="NZ_CP109905.1"/>
</dbReference>
<organism evidence="6 7">
    <name type="scientific">Chromobacterium haemolyticum</name>
    <dbReference type="NCBI Taxonomy" id="394935"/>
    <lineage>
        <taxon>Bacteria</taxon>
        <taxon>Pseudomonadati</taxon>
        <taxon>Pseudomonadota</taxon>
        <taxon>Betaproteobacteria</taxon>
        <taxon>Neisseriales</taxon>
        <taxon>Chromobacteriaceae</taxon>
        <taxon>Chromobacterium</taxon>
    </lineage>
</organism>
<sequence length="408" mass="46220">MSEETRVLVIEDSMVLIRPLCRMVEEIGLSPLPVCSQLEVREALASGQHFLAAVADYNLPDSPAGEHLPLLFQQAIPTIVLTSRTDGEVRDRILQLPVVDYVSKESPAAFDYVMRMLTRIRKNPGIKVLVVDDSASYRQFLRENLERHRYQVLEAEDAKQALEILHRDKHIKLVLSDNDMPGMDGVRMTSTIRRFLDHDRLAIIGISGNQDPTMTTRFIKAGADDFLQKPFNFEEFFCRVTRNVEFVENLESLKETADRDPLTNLSNRRHFFEQVMQLKNGYGVAVLDIDHFKRVNDQYGHDVGDQVICNTARLMEQFFPDGIVARFGGEEFVILSPSPIELDMVCRLESLRLAIESCILTTAKGGLRYTVSIGVAASDMPEVSRLLKLADERLYHAKQHGRNQVCGG</sequence>
<dbReference type="GO" id="GO:0000160">
    <property type="term" value="P:phosphorelay signal transduction system"/>
    <property type="evidence" value="ECO:0007669"/>
    <property type="project" value="InterPro"/>
</dbReference>
<evidence type="ECO:0000256" key="2">
    <source>
        <dbReference type="ARBA" id="ARBA00034247"/>
    </source>
</evidence>
<dbReference type="NCBIfam" id="TIGR00254">
    <property type="entry name" value="GGDEF"/>
    <property type="match status" value="1"/>
</dbReference>
<evidence type="ECO:0000256" key="3">
    <source>
        <dbReference type="PROSITE-ProRule" id="PRU00169"/>
    </source>
</evidence>
<accession>A0A1W0D7W5</accession>
<keyword evidence="3" id="KW-0597">Phosphoprotein</keyword>
<comment type="catalytic activity">
    <reaction evidence="2">
        <text>2 GTP = 3',3'-c-di-GMP + 2 diphosphate</text>
        <dbReference type="Rhea" id="RHEA:24898"/>
        <dbReference type="ChEBI" id="CHEBI:33019"/>
        <dbReference type="ChEBI" id="CHEBI:37565"/>
        <dbReference type="ChEBI" id="CHEBI:58805"/>
        <dbReference type="EC" id="2.7.7.65"/>
    </reaction>
</comment>
<dbReference type="SUPFAM" id="SSF52172">
    <property type="entry name" value="CheY-like"/>
    <property type="match status" value="2"/>
</dbReference>
<gene>
    <name evidence="6" type="ORF">B0T45_03815</name>
</gene>
<dbReference type="InterPro" id="IPR000160">
    <property type="entry name" value="GGDEF_dom"/>
</dbReference>